<evidence type="ECO:0000259" key="4">
    <source>
        <dbReference type="Pfam" id="PF13439"/>
    </source>
</evidence>
<dbReference type="EMBL" id="RJVG01000003">
    <property type="protein sequence ID" value="ROR29242.1"/>
    <property type="molecule type" value="Genomic_DNA"/>
</dbReference>
<feature type="transmembrane region" description="Helical" evidence="1">
    <location>
        <begin position="173"/>
        <end position="193"/>
    </location>
</feature>
<keyword evidence="1" id="KW-0472">Membrane</keyword>
<dbReference type="InterPro" id="IPR052942">
    <property type="entry name" value="LPS_cholinephosphotransferase"/>
</dbReference>
<dbReference type="Pfam" id="PF04991">
    <property type="entry name" value="LicD"/>
    <property type="match status" value="1"/>
</dbReference>
<feature type="domain" description="Glycosyltransferase subfamily 4-like N-terminal" evidence="4">
    <location>
        <begin position="298"/>
        <end position="494"/>
    </location>
</feature>
<proteinExistence type="predicted"/>
<dbReference type="InterPro" id="IPR001296">
    <property type="entry name" value="Glyco_trans_1"/>
</dbReference>
<evidence type="ECO:0000256" key="1">
    <source>
        <dbReference type="SAM" id="Phobius"/>
    </source>
</evidence>
<comment type="caution">
    <text evidence="5">The sequence shown here is derived from an EMBL/GenBank/DDBJ whole genome shotgun (WGS) entry which is preliminary data.</text>
</comment>
<evidence type="ECO:0000313" key="5">
    <source>
        <dbReference type="EMBL" id="ROR29242.1"/>
    </source>
</evidence>
<keyword evidence="1" id="KW-0812">Transmembrane</keyword>
<feature type="domain" description="LicD/FKTN/FKRP nucleotidyltransferase" evidence="3">
    <location>
        <begin position="29"/>
        <end position="251"/>
    </location>
</feature>
<organism evidence="5 6">
    <name type="scientific">Mobilisporobacter senegalensis</name>
    <dbReference type="NCBI Taxonomy" id="1329262"/>
    <lineage>
        <taxon>Bacteria</taxon>
        <taxon>Bacillati</taxon>
        <taxon>Bacillota</taxon>
        <taxon>Clostridia</taxon>
        <taxon>Lachnospirales</taxon>
        <taxon>Lachnospiraceae</taxon>
        <taxon>Mobilisporobacter</taxon>
    </lineage>
</organism>
<dbReference type="Proteomes" id="UP000273083">
    <property type="component" value="Unassembled WGS sequence"/>
</dbReference>
<evidence type="ECO:0000259" key="3">
    <source>
        <dbReference type="Pfam" id="PF04991"/>
    </source>
</evidence>
<dbReference type="PANTHER" id="PTHR43404:SF2">
    <property type="entry name" value="LIPOPOLYSACCHARIDE CHOLINEPHOSPHOTRANSFERASE LICD"/>
    <property type="match status" value="1"/>
</dbReference>
<dbReference type="Pfam" id="PF13439">
    <property type="entry name" value="Glyco_transf_4"/>
    <property type="match status" value="1"/>
</dbReference>
<name>A0A3N1XVN2_9FIRM</name>
<dbReference type="InterPro" id="IPR007074">
    <property type="entry name" value="LicD/FKTN/FKRP_NTP_transf"/>
</dbReference>
<dbReference type="GO" id="GO:0016757">
    <property type="term" value="F:glycosyltransferase activity"/>
    <property type="evidence" value="ECO:0007669"/>
    <property type="project" value="InterPro"/>
</dbReference>
<evidence type="ECO:0000313" key="6">
    <source>
        <dbReference type="Proteomes" id="UP000273083"/>
    </source>
</evidence>
<dbReference type="Gene3D" id="3.40.50.2000">
    <property type="entry name" value="Glycogen Phosphorylase B"/>
    <property type="match status" value="2"/>
</dbReference>
<dbReference type="Pfam" id="PF00534">
    <property type="entry name" value="Glycos_transf_1"/>
    <property type="match status" value="1"/>
</dbReference>
<dbReference type="AlphaFoldDB" id="A0A3N1XVN2"/>
<gene>
    <name evidence="5" type="ORF">EDD66_103178</name>
</gene>
<accession>A0A3N1XVN2</accession>
<dbReference type="RefSeq" id="WP_123608690.1">
    <property type="nucleotide sequence ID" value="NZ_RJVG01000003.1"/>
</dbReference>
<evidence type="ECO:0000259" key="2">
    <source>
        <dbReference type="Pfam" id="PF00534"/>
    </source>
</evidence>
<dbReference type="PANTHER" id="PTHR43404">
    <property type="entry name" value="LIPOPOLYSACCHARIDE CHOLINEPHOSPHOTRANSFERASE LICD"/>
    <property type="match status" value="1"/>
</dbReference>
<keyword evidence="6" id="KW-1185">Reference proteome</keyword>
<dbReference type="OrthoDB" id="9768685at2"/>
<protein>
    <submittedName>
        <fullName evidence="5">Phosphorylcholine metabolism protein LicD</fullName>
    </submittedName>
</protein>
<sequence>MNEYKICQYDIKEVQSKMLVILKEIDRICRKYNIKYSLEGGTLLGAVKYKGFVPWDDDIDIVMLRKDYERFLRICKTELHRDFFIQNNKTVKYFPLNYTKVNMNQTVYKQDDIKDINMHHGLFVDLFPVDNVSKKFFRLQAAMVGVLSGARTVKINRKYKINMEVSNRKYKLFIYHIIAILPILFINIVSELICKIFNILQTRYVYEICNPNLKFKPLNRKVYEELIELEFMGEKFLASKYYKSFLKSRFGNIHRILPLAERHPSHKIIKCKLELGKKDIHMKVIHINAVSGIRSTGRICSEIIDCLKENGHKGYIAYSDGIPLKGYKIGTKFDRICHSLFSRLTGKQGYFSRIETFRFLKYLDKIKPDIVHLHNLHGNYINLKILMEYLIKNNIPTVLTLHDCWFFTGKCCHYTVDQCYKWKSGCNHCPRKRKDNPSWFLDRSNKMYHDKKRLFQRMNHLAVVGVSDWITNEARQSYLSDSKIITRIYNWSDLNIFRPVYSDDLRVNMNLMKKFIILGVASFWTADKGLWNFIHLSQILPDNISIIMIGNMEEDLENYKNIIHIRETHDIDTLVKYYSMADVLLNLSMEEACGKVTIEALACGTPVIAFNSTSNPEQIGEHCGYVVKGNDMKGLYTKIIEICSNKKSYYSEHCIEYARKHFNKTDRLNDYITVYKELLSNVKKNDI</sequence>
<dbReference type="InterPro" id="IPR028098">
    <property type="entry name" value="Glyco_trans_4-like_N"/>
</dbReference>
<dbReference type="SUPFAM" id="SSF53756">
    <property type="entry name" value="UDP-Glycosyltransferase/glycogen phosphorylase"/>
    <property type="match status" value="1"/>
</dbReference>
<feature type="domain" description="Glycosyl transferase family 1" evidence="2">
    <location>
        <begin position="513"/>
        <end position="661"/>
    </location>
</feature>
<dbReference type="GO" id="GO:0009100">
    <property type="term" value="P:glycoprotein metabolic process"/>
    <property type="evidence" value="ECO:0007669"/>
    <property type="project" value="UniProtKB-ARBA"/>
</dbReference>
<reference evidence="5 6" key="1">
    <citation type="submission" date="2018-11" db="EMBL/GenBank/DDBJ databases">
        <title>Genomic Encyclopedia of Type Strains, Phase IV (KMG-IV): sequencing the most valuable type-strain genomes for metagenomic binning, comparative biology and taxonomic classification.</title>
        <authorList>
            <person name="Goeker M."/>
        </authorList>
    </citation>
    <scope>NUCLEOTIDE SEQUENCE [LARGE SCALE GENOMIC DNA]</scope>
    <source>
        <strain evidence="5 6">DSM 26537</strain>
    </source>
</reference>
<keyword evidence="1" id="KW-1133">Transmembrane helix</keyword>